<gene>
    <name evidence="3" type="primary">LOC117646261</name>
</gene>
<organism evidence="3">
    <name type="scientific">Thrips palmi</name>
    <name type="common">Melon thrips</name>
    <dbReference type="NCBI Taxonomy" id="161013"/>
    <lineage>
        <taxon>Eukaryota</taxon>
        <taxon>Metazoa</taxon>
        <taxon>Ecdysozoa</taxon>
        <taxon>Arthropoda</taxon>
        <taxon>Hexapoda</taxon>
        <taxon>Insecta</taxon>
        <taxon>Pterygota</taxon>
        <taxon>Neoptera</taxon>
        <taxon>Paraneoptera</taxon>
        <taxon>Thysanoptera</taxon>
        <taxon>Terebrantia</taxon>
        <taxon>Thripoidea</taxon>
        <taxon>Thripidae</taxon>
        <taxon>Thrips</taxon>
    </lineage>
</organism>
<dbReference type="OrthoDB" id="8190053at2759"/>
<dbReference type="Pfam" id="PF15860">
    <property type="entry name" value="DUF4728"/>
    <property type="match status" value="1"/>
</dbReference>
<evidence type="ECO:0000313" key="2">
    <source>
        <dbReference type="Proteomes" id="UP000515158"/>
    </source>
</evidence>
<dbReference type="InParanoid" id="A0A6P8ZNV0"/>
<evidence type="ECO:0000313" key="3">
    <source>
        <dbReference type="RefSeq" id="XP_034242989.1"/>
    </source>
</evidence>
<accession>A0A6P8ZNV0</accession>
<keyword evidence="1" id="KW-1133">Transmembrane helix</keyword>
<feature type="transmembrane region" description="Helical" evidence="1">
    <location>
        <begin position="144"/>
        <end position="168"/>
    </location>
</feature>
<dbReference type="PANTHER" id="PTHR34609:SF17">
    <property type="entry name" value="GEO08273P1-RELATED"/>
    <property type="match status" value="1"/>
</dbReference>
<feature type="transmembrane region" description="Helical" evidence="1">
    <location>
        <begin position="109"/>
        <end position="132"/>
    </location>
</feature>
<keyword evidence="1" id="KW-0472">Membrane</keyword>
<dbReference type="RefSeq" id="XP_034242989.1">
    <property type="nucleotide sequence ID" value="XM_034387098.1"/>
</dbReference>
<dbReference type="AlphaFoldDB" id="A0A6P8ZNV0"/>
<feature type="transmembrane region" description="Helical" evidence="1">
    <location>
        <begin position="41"/>
        <end position="61"/>
    </location>
</feature>
<reference evidence="3" key="1">
    <citation type="submission" date="2025-08" db="UniProtKB">
        <authorList>
            <consortium name="RefSeq"/>
        </authorList>
    </citation>
    <scope>IDENTIFICATION</scope>
    <source>
        <tissue evidence="3">Total insect</tissue>
    </source>
</reference>
<dbReference type="GeneID" id="117646261"/>
<dbReference type="InterPro" id="IPR053077">
    <property type="entry name" value="MARVEL_domain_protein_3"/>
</dbReference>
<name>A0A6P8ZNV0_THRPL</name>
<sequence>MALVMEHPLDVTAFRTREPPPPKMPFLDNCCRCCTLRTGTIVTGSLGIALGLMGLITILSVEKLQVKTIVIDTLPDSVVRIILAINLVMTIFISSLLIFGAVKRNRWLMLPFVVLALMLAIGLLISVLYTAVEHYVKKEPVLGSIWLIFGLITVVVHVYLWCVVFSYYQLVRDERGRGPYGKTPYPQPR</sequence>
<proteinExistence type="predicted"/>
<dbReference type="Proteomes" id="UP000515158">
    <property type="component" value="Unplaced"/>
</dbReference>
<dbReference type="PANTHER" id="PTHR34609">
    <property type="entry name" value="GEO08273P1-RELATED"/>
    <property type="match status" value="1"/>
</dbReference>
<keyword evidence="1 3" id="KW-0812">Transmembrane</keyword>
<dbReference type="KEGG" id="tpal:117646261"/>
<feature type="transmembrane region" description="Helical" evidence="1">
    <location>
        <begin position="81"/>
        <end position="102"/>
    </location>
</feature>
<dbReference type="FunCoup" id="A0A6P8ZNV0">
    <property type="interactions" value="26"/>
</dbReference>
<protein>
    <submittedName>
        <fullName evidence="3">Lysosomal-associated transmembrane protein 4B isoform X1</fullName>
    </submittedName>
</protein>
<dbReference type="InterPro" id="IPR031720">
    <property type="entry name" value="DUF4728"/>
</dbReference>
<evidence type="ECO:0000256" key="1">
    <source>
        <dbReference type="SAM" id="Phobius"/>
    </source>
</evidence>
<keyword evidence="2" id="KW-1185">Reference proteome</keyword>